<keyword evidence="3" id="KW-1185">Reference proteome</keyword>
<evidence type="ECO:0000313" key="2">
    <source>
        <dbReference type="EMBL" id="SNT29301.1"/>
    </source>
</evidence>
<dbReference type="Proteomes" id="UP000198432">
    <property type="component" value="Unassembled WGS sequence"/>
</dbReference>
<sequence>MKKKLNLLFALMGLLLLACEVAPQEIVYGQVNCAHCNMTVSDSRYGAELVSSKGKAFMFDSAECLAAYLIDNPEKKQDAAFVLVTDFAKPNTLIDVKNAAFLQSENLPSPMGLFLTAFADKNTAGQFQQKHKGRLLSWEEAVLAVQNDEKPF</sequence>
<dbReference type="PROSITE" id="PS51257">
    <property type="entry name" value="PROKAR_LIPOPROTEIN"/>
    <property type="match status" value="1"/>
</dbReference>
<dbReference type="InterPro" id="IPR008719">
    <property type="entry name" value="N2O_reductase_NosL"/>
</dbReference>
<dbReference type="SUPFAM" id="SSF160387">
    <property type="entry name" value="NosL/MerB-like"/>
    <property type="match status" value="1"/>
</dbReference>
<proteinExistence type="predicted"/>
<evidence type="ECO:0000256" key="1">
    <source>
        <dbReference type="SAM" id="SignalP"/>
    </source>
</evidence>
<dbReference type="AlphaFoldDB" id="A0A239LFQ3"/>
<dbReference type="RefSeq" id="WP_089321833.1">
    <property type="nucleotide sequence ID" value="NZ_FZOQ01000041.1"/>
</dbReference>
<dbReference type="PANTHER" id="PTHR41247:SF1">
    <property type="entry name" value="HTH-TYPE TRANSCRIPTIONAL REPRESSOR YCNK"/>
    <property type="match status" value="1"/>
</dbReference>
<dbReference type="EMBL" id="FZOQ01000041">
    <property type="protein sequence ID" value="SNT29301.1"/>
    <property type="molecule type" value="Genomic_DNA"/>
</dbReference>
<protein>
    <submittedName>
        <fullName evidence="2">Copper chaperone NosL</fullName>
    </submittedName>
</protein>
<dbReference type="Gene3D" id="3.30.70.2050">
    <property type="match status" value="1"/>
</dbReference>
<feature type="chain" id="PRO_5012399095" evidence="1">
    <location>
        <begin position="19"/>
        <end position="152"/>
    </location>
</feature>
<dbReference type="OrthoDB" id="9792749at2"/>
<gene>
    <name evidence="2" type="ORF">SAMN06296052_14117</name>
</gene>
<dbReference type="PANTHER" id="PTHR41247">
    <property type="entry name" value="HTH-TYPE TRANSCRIPTIONAL REPRESSOR YCNK"/>
    <property type="match status" value="1"/>
</dbReference>
<accession>A0A239LFQ3</accession>
<evidence type="ECO:0000313" key="3">
    <source>
        <dbReference type="Proteomes" id="UP000198432"/>
    </source>
</evidence>
<keyword evidence="1" id="KW-0732">Signal</keyword>
<organism evidence="2 3">
    <name type="scientific">Pontibacter ummariensis</name>
    <dbReference type="NCBI Taxonomy" id="1610492"/>
    <lineage>
        <taxon>Bacteria</taxon>
        <taxon>Pseudomonadati</taxon>
        <taxon>Bacteroidota</taxon>
        <taxon>Cytophagia</taxon>
        <taxon>Cytophagales</taxon>
        <taxon>Hymenobacteraceae</taxon>
        <taxon>Pontibacter</taxon>
    </lineage>
</organism>
<name>A0A239LFQ3_9BACT</name>
<reference evidence="3" key="1">
    <citation type="submission" date="2017-06" db="EMBL/GenBank/DDBJ databases">
        <authorList>
            <person name="Varghese N."/>
            <person name="Submissions S."/>
        </authorList>
    </citation>
    <scope>NUCLEOTIDE SEQUENCE [LARGE SCALE GENOMIC DNA]</scope>
    <source>
        <strain evidence="3">NKM1</strain>
    </source>
</reference>
<dbReference type="Pfam" id="PF05573">
    <property type="entry name" value="NosL"/>
    <property type="match status" value="1"/>
</dbReference>
<feature type="signal peptide" evidence="1">
    <location>
        <begin position="1"/>
        <end position="18"/>
    </location>
</feature>